<dbReference type="PROSITE" id="PS51194">
    <property type="entry name" value="HELICASE_CTER"/>
    <property type="match status" value="1"/>
</dbReference>
<feature type="domain" description="Helicase ATP-binding" evidence="5">
    <location>
        <begin position="128"/>
        <end position="293"/>
    </location>
</feature>
<sequence>MTDLPHKRQGIAPGEFDFKTETDKSRRFDYLLQQTHLFTQFMEVCKRPPPSPLKMPQKFPPMSPSPRKRKVSEGASRQFRLTEQEEDAEMIQTHTTSDSQVLHFSFTPFYIKGGEMRDYQIRGLNWLISLYENGINGILADEMGLGKTLQTISLLGYLKHFRNIEGPHIVVVPKSTISNWGKEFQRWCPSMKVITMIGSHAERSEFISQELIPGDWNVCITTFELVMREQAAFKKFNFSYLIIDEAHRIKNEKSKLSETVRKFKSTNRLLVTGTPLQNNMHELWALLNFLLPDVFGDSTEFDSWFEAKRLDNEELVERLHSVLRPFLLRRIKAEVEKGLPPKKEIKVFVGLSEMQREWYTKILSKDIDIVNGAGKVDRMRLLNILMQLRKCCNHPYLFDGAEPGPPYTTDYHLIKNSGKLVVLDKLLLKVQQQGSRVLIFSQMTRVLDILEDYCLWREFQYCRLDGQTPHEERTALMEDFNSPESKKFLFMLSTRAGGLGINLATADVVILYDSDWNPQVDLQAQDRAHRIGQTKQV</sequence>
<dbReference type="GO" id="GO:0003677">
    <property type="term" value="F:DNA binding"/>
    <property type="evidence" value="ECO:0007669"/>
    <property type="project" value="TreeGrafter"/>
</dbReference>
<dbReference type="PANTHER" id="PTHR45623:SF49">
    <property type="entry name" value="SWI_SNF-RELATED MATRIX-ASSOCIATED ACTIN-DEPENDENT REGULATOR OF CHROMATIN SUBFAMILY A MEMBER 5"/>
    <property type="match status" value="1"/>
</dbReference>
<dbReference type="GO" id="GO:0016887">
    <property type="term" value="F:ATP hydrolysis activity"/>
    <property type="evidence" value="ECO:0007669"/>
    <property type="project" value="TreeGrafter"/>
</dbReference>
<name>A0AAV7K8E7_9METZ</name>
<dbReference type="AlphaFoldDB" id="A0AAV7K8E7"/>
<dbReference type="Gene3D" id="3.40.50.300">
    <property type="entry name" value="P-loop containing nucleotide triphosphate hydrolases"/>
    <property type="match status" value="1"/>
</dbReference>
<protein>
    <submittedName>
        <fullName evidence="7">SWI/SNF-related matrix-associated actin-dependent regulator of chromatin subfamily A member 5</fullName>
    </submittedName>
</protein>
<dbReference type="CDD" id="cd17997">
    <property type="entry name" value="DEXHc_SMARCA1_SMARCA5"/>
    <property type="match status" value="1"/>
</dbReference>
<dbReference type="GO" id="GO:0140658">
    <property type="term" value="F:ATP-dependent chromatin remodeler activity"/>
    <property type="evidence" value="ECO:0007669"/>
    <property type="project" value="TreeGrafter"/>
</dbReference>
<dbReference type="FunFam" id="3.40.50.10810:FF:000101">
    <property type="entry name" value="SWI/SNF-related, matrix-associated, actin-dependent regulator of"/>
    <property type="match status" value="1"/>
</dbReference>
<dbReference type="InterPro" id="IPR044754">
    <property type="entry name" value="Isw1/2_DEXHc"/>
</dbReference>
<accession>A0AAV7K8E7</accession>
<evidence type="ECO:0000256" key="4">
    <source>
        <dbReference type="SAM" id="MobiDB-lite"/>
    </source>
</evidence>
<gene>
    <name evidence="7" type="ORF">LOD99_16112</name>
</gene>
<dbReference type="InterPro" id="IPR002464">
    <property type="entry name" value="DNA/RNA_helicase_DEAH_CS"/>
</dbReference>
<dbReference type="Pfam" id="PF00176">
    <property type="entry name" value="SNF2-rel_dom"/>
    <property type="match status" value="1"/>
</dbReference>
<dbReference type="GO" id="GO:0005634">
    <property type="term" value="C:nucleus"/>
    <property type="evidence" value="ECO:0007669"/>
    <property type="project" value="UniProtKB-SubCell"/>
</dbReference>
<dbReference type="PROSITE" id="PS51192">
    <property type="entry name" value="HELICASE_ATP_BIND_1"/>
    <property type="match status" value="1"/>
</dbReference>
<organism evidence="7 8">
    <name type="scientific">Oopsacas minuta</name>
    <dbReference type="NCBI Taxonomy" id="111878"/>
    <lineage>
        <taxon>Eukaryota</taxon>
        <taxon>Metazoa</taxon>
        <taxon>Porifera</taxon>
        <taxon>Hexactinellida</taxon>
        <taxon>Hexasterophora</taxon>
        <taxon>Lyssacinosida</taxon>
        <taxon>Leucopsacidae</taxon>
        <taxon>Oopsacas</taxon>
    </lineage>
</organism>
<dbReference type="GO" id="GO:0003682">
    <property type="term" value="F:chromatin binding"/>
    <property type="evidence" value="ECO:0007669"/>
    <property type="project" value="TreeGrafter"/>
</dbReference>
<dbReference type="InterPro" id="IPR000330">
    <property type="entry name" value="SNF2_N"/>
</dbReference>
<feature type="domain" description="Helicase C-terminal" evidence="6">
    <location>
        <begin position="422"/>
        <end position="537"/>
    </location>
</feature>
<dbReference type="SMART" id="SM00490">
    <property type="entry name" value="HELICc"/>
    <property type="match status" value="1"/>
</dbReference>
<keyword evidence="2" id="KW-0378">Hydrolase</keyword>
<dbReference type="GO" id="GO:0000785">
    <property type="term" value="C:chromatin"/>
    <property type="evidence" value="ECO:0007669"/>
    <property type="project" value="TreeGrafter"/>
</dbReference>
<dbReference type="InterPro" id="IPR014001">
    <property type="entry name" value="Helicase_ATP-bd"/>
</dbReference>
<dbReference type="InterPro" id="IPR001650">
    <property type="entry name" value="Helicase_C-like"/>
</dbReference>
<dbReference type="PANTHER" id="PTHR45623">
    <property type="entry name" value="CHROMODOMAIN-HELICASE-DNA-BINDING PROTEIN 3-RELATED-RELATED"/>
    <property type="match status" value="1"/>
</dbReference>
<dbReference type="Gene3D" id="3.40.50.10810">
    <property type="entry name" value="Tandem AAA-ATPase domain"/>
    <property type="match status" value="1"/>
</dbReference>
<evidence type="ECO:0000256" key="1">
    <source>
        <dbReference type="ARBA" id="ARBA00004123"/>
    </source>
</evidence>
<feature type="compositionally biased region" description="Pro residues" evidence="4">
    <location>
        <begin position="49"/>
        <end position="64"/>
    </location>
</feature>
<evidence type="ECO:0000256" key="2">
    <source>
        <dbReference type="ARBA" id="ARBA00022801"/>
    </source>
</evidence>
<dbReference type="SMART" id="SM00487">
    <property type="entry name" value="DEXDc"/>
    <property type="match status" value="1"/>
</dbReference>
<dbReference type="Proteomes" id="UP001165289">
    <property type="component" value="Unassembled WGS sequence"/>
</dbReference>
<dbReference type="CDD" id="cd18793">
    <property type="entry name" value="SF2_C_SNF"/>
    <property type="match status" value="1"/>
</dbReference>
<evidence type="ECO:0000256" key="3">
    <source>
        <dbReference type="ARBA" id="ARBA00023242"/>
    </source>
</evidence>
<keyword evidence="8" id="KW-1185">Reference proteome</keyword>
<evidence type="ECO:0000259" key="6">
    <source>
        <dbReference type="PROSITE" id="PS51194"/>
    </source>
</evidence>
<dbReference type="Pfam" id="PF00271">
    <property type="entry name" value="Helicase_C"/>
    <property type="match status" value="1"/>
</dbReference>
<keyword evidence="3" id="KW-0539">Nucleus</keyword>
<comment type="caution">
    <text evidence="7">The sequence shown here is derived from an EMBL/GenBank/DDBJ whole genome shotgun (WGS) entry which is preliminary data.</text>
</comment>
<dbReference type="InterPro" id="IPR049730">
    <property type="entry name" value="SNF2/RAD54-like_C"/>
</dbReference>
<dbReference type="GO" id="GO:0005524">
    <property type="term" value="F:ATP binding"/>
    <property type="evidence" value="ECO:0007669"/>
    <property type="project" value="InterPro"/>
</dbReference>
<dbReference type="InterPro" id="IPR027417">
    <property type="entry name" value="P-loop_NTPase"/>
</dbReference>
<dbReference type="FunFam" id="3.40.50.300:FF:001923">
    <property type="entry name" value="DEAD/DEAH box helicase"/>
    <property type="match status" value="1"/>
</dbReference>
<evidence type="ECO:0000313" key="7">
    <source>
        <dbReference type="EMBL" id="KAI6656809.1"/>
    </source>
</evidence>
<dbReference type="InterPro" id="IPR038718">
    <property type="entry name" value="SNF2-like_sf"/>
</dbReference>
<dbReference type="GO" id="GO:0042393">
    <property type="term" value="F:histone binding"/>
    <property type="evidence" value="ECO:0007669"/>
    <property type="project" value="TreeGrafter"/>
</dbReference>
<dbReference type="PROSITE" id="PS00690">
    <property type="entry name" value="DEAH_ATP_HELICASE"/>
    <property type="match status" value="1"/>
</dbReference>
<proteinExistence type="predicted"/>
<dbReference type="SUPFAM" id="SSF52540">
    <property type="entry name" value="P-loop containing nucleoside triphosphate hydrolases"/>
    <property type="match status" value="2"/>
</dbReference>
<evidence type="ECO:0000313" key="8">
    <source>
        <dbReference type="Proteomes" id="UP001165289"/>
    </source>
</evidence>
<feature type="region of interest" description="Disordered" evidence="4">
    <location>
        <begin position="49"/>
        <end position="77"/>
    </location>
</feature>
<evidence type="ECO:0000259" key="5">
    <source>
        <dbReference type="PROSITE" id="PS51192"/>
    </source>
</evidence>
<reference evidence="7 8" key="1">
    <citation type="journal article" date="2023" name="BMC Biol.">
        <title>The compact genome of the sponge Oopsacas minuta (Hexactinellida) is lacking key metazoan core genes.</title>
        <authorList>
            <person name="Santini S."/>
            <person name="Schenkelaars Q."/>
            <person name="Jourda C."/>
            <person name="Duchesne M."/>
            <person name="Belahbib H."/>
            <person name="Rocher C."/>
            <person name="Selva M."/>
            <person name="Riesgo A."/>
            <person name="Vervoort M."/>
            <person name="Leys S.P."/>
            <person name="Kodjabachian L."/>
            <person name="Le Bivic A."/>
            <person name="Borchiellini C."/>
            <person name="Claverie J.M."/>
            <person name="Renard E."/>
        </authorList>
    </citation>
    <scope>NUCLEOTIDE SEQUENCE [LARGE SCALE GENOMIC DNA]</scope>
    <source>
        <strain evidence="7">SPO-2</strain>
    </source>
</reference>
<comment type="subcellular location">
    <subcellularLocation>
        <location evidence="1">Nucleus</location>
    </subcellularLocation>
</comment>
<dbReference type="GO" id="GO:0034728">
    <property type="term" value="P:nucleosome organization"/>
    <property type="evidence" value="ECO:0007669"/>
    <property type="project" value="TreeGrafter"/>
</dbReference>
<dbReference type="EMBL" id="JAKMXF010000133">
    <property type="protein sequence ID" value="KAI6656809.1"/>
    <property type="molecule type" value="Genomic_DNA"/>
</dbReference>